<reference evidence="2" key="1">
    <citation type="submission" date="2020-06" db="EMBL/GenBank/DDBJ databases">
        <authorList>
            <person name="Li T."/>
            <person name="Hu X."/>
            <person name="Zhang T."/>
            <person name="Song X."/>
            <person name="Zhang H."/>
            <person name="Dai N."/>
            <person name="Sheng W."/>
            <person name="Hou X."/>
            <person name="Wei L."/>
        </authorList>
    </citation>
    <scope>NUCLEOTIDE SEQUENCE</scope>
    <source>
        <strain evidence="2">KEN1</strain>
        <tissue evidence="2">Leaf</tissue>
    </source>
</reference>
<dbReference type="AlphaFoldDB" id="A0AAW2XM58"/>
<protein>
    <recommendedName>
        <fullName evidence="3">Myb/SANT-like domain-containing protein</fullName>
    </recommendedName>
</protein>
<organism evidence="2">
    <name type="scientific">Sesamum latifolium</name>
    <dbReference type="NCBI Taxonomy" id="2727402"/>
    <lineage>
        <taxon>Eukaryota</taxon>
        <taxon>Viridiplantae</taxon>
        <taxon>Streptophyta</taxon>
        <taxon>Embryophyta</taxon>
        <taxon>Tracheophyta</taxon>
        <taxon>Spermatophyta</taxon>
        <taxon>Magnoliopsida</taxon>
        <taxon>eudicotyledons</taxon>
        <taxon>Gunneridae</taxon>
        <taxon>Pentapetalae</taxon>
        <taxon>asterids</taxon>
        <taxon>lamiids</taxon>
        <taxon>Lamiales</taxon>
        <taxon>Pedaliaceae</taxon>
        <taxon>Sesamum</taxon>
    </lineage>
</organism>
<name>A0AAW2XM58_9LAMI</name>
<dbReference type="PANTHER" id="PTHR46250">
    <property type="entry name" value="MYB/SANT-LIKE DNA-BINDING DOMAIN PROTEIN-RELATED"/>
    <property type="match status" value="1"/>
</dbReference>
<dbReference type="PANTHER" id="PTHR46250:SF15">
    <property type="entry name" value="OS01G0523800 PROTEIN"/>
    <property type="match status" value="1"/>
</dbReference>
<sequence length="249" mass="28722">MDADFQSSGYVNNLEDDGSSRPKQRGSNKERSGPRRTWTIVEEEALINGLKSLITTGWKCDNGFRNGYLPQLEAHMKRAFLHSNIKADPHITSKLHVWKKQYSILMTTINPWFVSKAWEEFIKIEPSARGMRYKSWPFFPEWSNIFDKDRATGDRSWDPTQLVNIVSNFCETTNNRIGSLTRALESEFGDPEKRDLVMDAVREIPGLEENEILVVTSKLAHEPRDMNIFFKLGPESKEKMVRLILAGRL</sequence>
<gene>
    <name evidence="2" type="ORF">Slati_0763600</name>
</gene>
<comment type="caution">
    <text evidence="2">The sequence shown here is derived from an EMBL/GenBank/DDBJ whole genome shotgun (WGS) entry which is preliminary data.</text>
</comment>
<reference evidence="2" key="2">
    <citation type="journal article" date="2024" name="Plant">
        <title>Genomic evolution and insights into agronomic trait innovations of Sesamum species.</title>
        <authorList>
            <person name="Miao H."/>
            <person name="Wang L."/>
            <person name="Qu L."/>
            <person name="Liu H."/>
            <person name="Sun Y."/>
            <person name="Le M."/>
            <person name="Wang Q."/>
            <person name="Wei S."/>
            <person name="Zheng Y."/>
            <person name="Lin W."/>
            <person name="Duan Y."/>
            <person name="Cao H."/>
            <person name="Xiong S."/>
            <person name="Wang X."/>
            <person name="Wei L."/>
            <person name="Li C."/>
            <person name="Ma Q."/>
            <person name="Ju M."/>
            <person name="Zhao R."/>
            <person name="Li G."/>
            <person name="Mu C."/>
            <person name="Tian Q."/>
            <person name="Mei H."/>
            <person name="Zhang T."/>
            <person name="Gao T."/>
            <person name="Zhang H."/>
        </authorList>
    </citation>
    <scope>NUCLEOTIDE SEQUENCE</scope>
    <source>
        <strain evidence="2">KEN1</strain>
    </source>
</reference>
<feature type="compositionally biased region" description="Polar residues" evidence="1">
    <location>
        <begin position="1"/>
        <end position="11"/>
    </location>
</feature>
<dbReference type="EMBL" id="JACGWN010000003">
    <property type="protein sequence ID" value="KAL0454244.1"/>
    <property type="molecule type" value="Genomic_DNA"/>
</dbReference>
<evidence type="ECO:0000256" key="1">
    <source>
        <dbReference type="SAM" id="MobiDB-lite"/>
    </source>
</evidence>
<evidence type="ECO:0008006" key="3">
    <source>
        <dbReference type="Google" id="ProtNLM"/>
    </source>
</evidence>
<proteinExistence type="predicted"/>
<evidence type="ECO:0000313" key="2">
    <source>
        <dbReference type="EMBL" id="KAL0454244.1"/>
    </source>
</evidence>
<feature type="region of interest" description="Disordered" evidence="1">
    <location>
        <begin position="1"/>
        <end position="35"/>
    </location>
</feature>
<accession>A0AAW2XM58</accession>